<keyword evidence="1" id="KW-0812">Transmembrane</keyword>
<evidence type="ECO:0000313" key="3">
    <source>
        <dbReference type="Proteomes" id="UP000682713"/>
    </source>
</evidence>
<protein>
    <submittedName>
        <fullName evidence="2">Uncharacterized protein</fullName>
    </submittedName>
</protein>
<sequence length="65" mass="7301">MSAVIESTSTRKHFGWSYLKHVACGIVCAGLFSLMSFTASIIAFIYVTVFFIIDNVLKHLDDKKQ</sequence>
<feature type="transmembrane region" description="Helical" evidence="1">
    <location>
        <begin position="21"/>
        <end position="53"/>
    </location>
</feature>
<evidence type="ECO:0000313" key="2">
    <source>
        <dbReference type="EMBL" id="MBS4201363.1"/>
    </source>
</evidence>
<dbReference type="AlphaFoldDB" id="A0A942YLD5"/>
<comment type="caution">
    <text evidence="2">The sequence shown here is derived from an EMBL/GenBank/DDBJ whole genome shotgun (WGS) entry which is preliminary data.</text>
</comment>
<proteinExistence type="predicted"/>
<keyword evidence="3" id="KW-1185">Reference proteome</keyword>
<organism evidence="2 3">
    <name type="scientific">Lederbergia citrisecunda</name>
    <dbReference type="NCBI Taxonomy" id="2833583"/>
    <lineage>
        <taxon>Bacteria</taxon>
        <taxon>Bacillati</taxon>
        <taxon>Bacillota</taxon>
        <taxon>Bacilli</taxon>
        <taxon>Bacillales</taxon>
        <taxon>Bacillaceae</taxon>
        <taxon>Lederbergia</taxon>
    </lineage>
</organism>
<keyword evidence="1" id="KW-1133">Transmembrane helix</keyword>
<accession>A0A942YLD5</accession>
<reference evidence="2 3" key="1">
    <citation type="submission" date="2021-05" db="EMBL/GenBank/DDBJ databases">
        <title>Novel Bacillus species.</title>
        <authorList>
            <person name="Liu G."/>
        </authorList>
    </citation>
    <scope>NUCLEOTIDE SEQUENCE [LARGE SCALE GENOMIC DNA]</scope>
    <source>
        <strain evidence="2 3">FJAT-49732</strain>
    </source>
</reference>
<dbReference type="RefSeq" id="WP_213111844.1">
    <property type="nucleotide sequence ID" value="NZ_JAGYPJ010000001.1"/>
</dbReference>
<dbReference type="Proteomes" id="UP000682713">
    <property type="component" value="Unassembled WGS sequence"/>
</dbReference>
<evidence type="ECO:0000256" key="1">
    <source>
        <dbReference type="SAM" id="Phobius"/>
    </source>
</evidence>
<name>A0A942YLD5_9BACI</name>
<keyword evidence="1" id="KW-0472">Membrane</keyword>
<dbReference type="EMBL" id="JAGYPJ010000001">
    <property type="protein sequence ID" value="MBS4201363.1"/>
    <property type="molecule type" value="Genomic_DNA"/>
</dbReference>
<gene>
    <name evidence="2" type="ORF">KHA93_17145</name>
</gene>